<dbReference type="PANTHER" id="PTHR37944:SF1">
    <property type="entry name" value="PORIN B"/>
    <property type="match status" value="1"/>
</dbReference>
<evidence type="ECO:0000313" key="4">
    <source>
        <dbReference type="Proteomes" id="UP000651010"/>
    </source>
</evidence>
<dbReference type="PANTHER" id="PTHR37944">
    <property type="entry name" value="PORIN B"/>
    <property type="match status" value="1"/>
</dbReference>
<comment type="caution">
    <text evidence="3">The sequence shown here is derived from an EMBL/GenBank/DDBJ whole genome shotgun (WGS) entry which is preliminary data.</text>
</comment>
<dbReference type="EMBL" id="JACZZA010000002">
    <property type="protein sequence ID" value="MBE1159893.1"/>
    <property type="molecule type" value="Genomic_DNA"/>
</dbReference>
<accession>A0ABR9G765</accession>
<comment type="similarity">
    <text evidence="1 2">Belongs to the OprB family.</text>
</comment>
<dbReference type="InterPro" id="IPR052932">
    <property type="entry name" value="OprB_Porin"/>
</dbReference>
<dbReference type="Proteomes" id="UP000651010">
    <property type="component" value="Unassembled WGS sequence"/>
</dbReference>
<dbReference type="InterPro" id="IPR038673">
    <property type="entry name" value="OprB_sf"/>
</dbReference>
<evidence type="ECO:0000313" key="3">
    <source>
        <dbReference type="EMBL" id="MBE1159893.1"/>
    </source>
</evidence>
<reference evidence="3 4" key="1">
    <citation type="submission" date="2020-09" db="EMBL/GenBank/DDBJ databases">
        <title>Dyella sp. 7MK23 isolated from forest soil.</title>
        <authorList>
            <person name="Fu J."/>
        </authorList>
    </citation>
    <scope>NUCLEOTIDE SEQUENCE [LARGE SCALE GENOMIC DNA]</scope>
    <source>
        <strain evidence="3 4">7MK23</strain>
    </source>
</reference>
<sequence>MYLLRPFPTLVREFVLSLKSRHVSSIWTAGLLLALSAVSGNAHAKLVPLADSDGIGANTDMAPCHRYDDLLPQGTTNPAISTCETMSPEMGQFRRKLADKGWLIEGGSVVGGTFDLLDHGARPQLYIGQDPTYRANTYAYLVYDLSRIGFAGASQLVINANVQAFSYVGENPSGFAINSLYITQRFNDGRVQVQYGYEELGNQFYGFSLGTNSTTSPAGVGSSIPYEVGFIFNKTAPEANLRLASPSKHFYDRIGVTRSADPDGPLADWHSNNFWGLKWHIPGAGPLYINELGYQLDATPQQHMMWLRQGVIYNQTQFANFRGGYAGSNYAYYLVGDYQILQTDAAQAYRGFYINVKADYAPPDRNVYAGDVGATLYMLGPFARPYDVIALGYTFNQLSRSFEHMRQADGFTAVDFSRNYALSYVYRVRRGIYLSNQLSYTVNPIPSPQQPKALTWMSSLSFSY</sequence>
<organism evidence="3 4">
    <name type="scientific">Dyella acidiphila</name>
    <dbReference type="NCBI Taxonomy" id="2775866"/>
    <lineage>
        <taxon>Bacteria</taxon>
        <taxon>Pseudomonadati</taxon>
        <taxon>Pseudomonadota</taxon>
        <taxon>Gammaproteobacteria</taxon>
        <taxon>Lysobacterales</taxon>
        <taxon>Rhodanobacteraceae</taxon>
        <taxon>Dyella</taxon>
    </lineage>
</organism>
<evidence type="ECO:0000256" key="2">
    <source>
        <dbReference type="RuleBase" id="RU363072"/>
    </source>
</evidence>
<evidence type="ECO:0008006" key="5">
    <source>
        <dbReference type="Google" id="ProtNLM"/>
    </source>
</evidence>
<gene>
    <name evidence="3" type="ORF">IGX34_05810</name>
</gene>
<evidence type="ECO:0000256" key="1">
    <source>
        <dbReference type="ARBA" id="ARBA00008769"/>
    </source>
</evidence>
<protein>
    <recommendedName>
        <fullName evidence="5">Porin</fullName>
    </recommendedName>
</protein>
<dbReference type="Gene3D" id="2.40.160.180">
    <property type="entry name" value="Carbohydrate-selective porin OprB"/>
    <property type="match status" value="1"/>
</dbReference>
<keyword evidence="4" id="KW-1185">Reference proteome</keyword>
<name>A0ABR9G765_9GAMM</name>
<dbReference type="Pfam" id="PF04966">
    <property type="entry name" value="OprB"/>
    <property type="match status" value="1"/>
</dbReference>
<dbReference type="RefSeq" id="WP_192554743.1">
    <property type="nucleotide sequence ID" value="NZ_JACZZA010000002.1"/>
</dbReference>
<dbReference type="InterPro" id="IPR007049">
    <property type="entry name" value="Carb-sel_porin_OprB"/>
</dbReference>
<proteinExistence type="inferred from homology"/>